<organism evidence="2 3">
    <name type="scientific">Maudiozyma humilis</name>
    <name type="common">Sour dough yeast</name>
    <name type="synonym">Kazachstania humilis</name>
    <dbReference type="NCBI Taxonomy" id="51915"/>
    <lineage>
        <taxon>Eukaryota</taxon>
        <taxon>Fungi</taxon>
        <taxon>Dikarya</taxon>
        <taxon>Ascomycota</taxon>
        <taxon>Saccharomycotina</taxon>
        <taxon>Saccharomycetes</taxon>
        <taxon>Saccharomycetales</taxon>
        <taxon>Saccharomycetaceae</taxon>
        <taxon>Maudiozyma</taxon>
    </lineage>
</organism>
<dbReference type="EMBL" id="BTGD01000001">
    <property type="protein sequence ID" value="GMM54359.1"/>
    <property type="molecule type" value="Genomic_DNA"/>
</dbReference>
<dbReference type="Proteomes" id="UP001377567">
    <property type="component" value="Unassembled WGS sequence"/>
</dbReference>
<reference evidence="2 3" key="1">
    <citation type="journal article" date="2023" name="Elife">
        <title>Identification of key yeast species and microbe-microbe interactions impacting larval growth of Drosophila in the wild.</title>
        <authorList>
            <person name="Mure A."/>
            <person name="Sugiura Y."/>
            <person name="Maeda R."/>
            <person name="Honda K."/>
            <person name="Sakurai N."/>
            <person name="Takahashi Y."/>
            <person name="Watada M."/>
            <person name="Katoh T."/>
            <person name="Gotoh A."/>
            <person name="Gotoh Y."/>
            <person name="Taniguchi I."/>
            <person name="Nakamura K."/>
            <person name="Hayashi T."/>
            <person name="Katayama T."/>
            <person name="Uemura T."/>
            <person name="Hattori Y."/>
        </authorList>
    </citation>
    <scope>NUCLEOTIDE SEQUENCE [LARGE SCALE GENOMIC DNA]</scope>
    <source>
        <strain evidence="2 3">KH-74</strain>
    </source>
</reference>
<proteinExistence type="predicted"/>
<name>A0AAV5RRX5_MAUHU</name>
<protein>
    <submittedName>
        <fullName evidence="2">Uncharacterized protein</fullName>
    </submittedName>
</protein>
<accession>A0AAV5RRX5</accession>
<keyword evidence="1" id="KW-1133">Transmembrane helix</keyword>
<evidence type="ECO:0000313" key="3">
    <source>
        <dbReference type="Proteomes" id="UP001377567"/>
    </source>
</evidence>
<feature type="transmembrane region" description="Helical" evidence="1">
    <location>
        <begin position="289"/>
        <end position="312"/>
    </location>
</feature>
<sequence length="317" mass="33993">MTLYSVGMDFSVQDITTTPLTSPAELDAYARSHVVQYFWFCAPSLHTQDVARFCRGAGARAFLLPTPLERRLQYGDVHHADGRVQLATLPPCTAPAGNNMHSPPLEPALVHCAGALVVSLGAVFAPPERTAVAELIPRHSLGARDLRHELCTRALAQSSAHAAQWAAQLPPPCQSPASPDSPASAVEPSPVFVALRATLARHAALSATAAETLASLERADRCTDDEDVPAPVEASPSVVYEGAEVELGMYLRLSRRKRIYGMTKQTAKLALGGAILLIALRNVDVCRYAAVLLRAGLWLSFFCSITLLNVIVRVNEG</sequence>
<keyword evidence="1" id="KW-0812">Transmembrane</keyword>
<dbReference type="AlphaFoldDB" id="A0AAV5RRX5"/>
<comment type="caution">
    <text evidence="2">The sequence shown here is derived from an EMBL/GenBank/DDBJ whole genome shotgun (WGS) entry which is preliminary data.</text>
</comment>
<evidence type="ECO:0000256" key="1">
    <source>
        <dbReference type="SAM" id="Phobius"/>
    </source>
</evidence>
<gene>
    <name evidence="2" type="ORF">DAKH74_009750</name>
</gene>
<keyword evidence="1" id="KW-0472">Membrane</keyword>
<keyword evidence="3" id="KW-1185">Reference proteome</keyword>
<evidence type="ECO:0000313" key="2">
    <source>
        <dbReference type="EMBL" id="GMM54359.1"/>
    </source>
</evidence>